<accession>A0AAN9DAI9</accession>
<keyword evidence="1" id="KW-1133">Transmembrane helix</keyword>
<dbReference type="EMBL" id="JAYKXH010000006">
    <property type="protein sequence ID" value="KAK7165959.1"/>
    <property type="molecule type" value="Genomic_DNA"/>
</dbReference>
<dbReference type="Proteomes" id="UP001364617">
    <property type="component" value="Unassembled WGS sequence"/>
</dbReference>
<evidence type="ECO:0000256" key="1">
    <source>
        <dbReference type="SAM" id="Phobius"/>
    </source>
</evidence>
<keyword evidence="1" id="KW-0812">Transmembrane</keyword>
<proteinExistence type="predicted"/>
<keyword evidence="1" id="KW-0472">Membrane</keyword>
<organism evidence="2 3">
    <name type="scientific">Phoxinus phoxinus</name>
    <name type="common">Eurasian minnow</name>
    <dbReference type="NCBI Taxonomy" id="58324"/>
    <lineage>
        <taxon>Eukaryota</taxon>
        <taxon>Metazoa</taxon>
        <taxon>Chordata</taxon>
        <taxon>Craniata</taxon>
        <taxon>Vertebrata</taxon>
        <taxon>Euteleostomi</taxon>
        <taxon>Actinopterygii</taxon>
        <taxon>Neopterygii</taxon>
        <taxon>Teleostei</taxon>
        <taxon>Ostariophysi</taxon>
        <taxon>Cypriniformes</taxon>
        <taxon>Leuciscidae</taxon>
        <taxon>Phoxininae</taxon>
        <taxon>Phoxinus</taxon>
    </lineage>
</organism>
<evidence type="ECO:0000313" key="2">
    <source>
        <dbReference type="EMBL" id="KAK7165959.1"/>
    </source>
</evidence>
<name>A0AAN9DAI9_9TELE</name>
<comment type="caution">
    <text evidence="2">The sequence shown here is derived from an EMBL/GenBank/DDBJ whole genome shotgun (WGS) entry which is preliminary data.</text>
</comment>
<protein>
    <submittedName>
        <fullName evidence="2">Uncharacterized protein</fullName>
    </submittedName>
</protein>
<evidence type="ECO:0000313" key="3">
    <source>
        <dbReference type="Proteomes" id="UP001364617"/>
    </source>
</evidence>
<reference evidence="2 3" key="1">
    <citation type="submission" date="2024-02" db="EMBL/GenBank/DDBJ databases">
        <title>Chromosome-level genome assembly of the Eurasian Minnow (Phoxinus phoxinus).</title>
        <authorList>
            <person name="Oriowo T.O."/>
            <person name="Martin S."/>
            <person name="Stange M."/>
            <person name="Chrysostomakis Y."/>
            <person name="Brown T."/>
            <person name="Winkler S."/>
            <person name="Kukowka S."/>
            <person name="Myers E.W."/>
            <person name="Bohne A."/>
        </authorList>
    </citation>
    <scope>NUCLEOTIDE SEQUENCE [LARGE SCALE GENOMIC DNA]</scope>
    <source>
        <strain evidence="2">ZFMK-TIS-60720</strain>
        <tissue evidence="2">Whole Organism</tissue>
    </source>
</reference>
<sequence>MSTTGASLTSIVTPMTESGAAATENIATTQTTAVVKSKLLFNSSSPVPSEALVISAINTLLISRQSQLNESVKVVNVTYQKISETSYAVVITFNLNNISMSEVPELRNNTYTQVQDVVNNALNTLLNEPNSPKLKPNSSNFLSSSNQIDGTIEYTFQDGDVIQPVSFLNELRSQTKLSAVVTSKLLFNSSSPVPSEALVLSAINTLLNSRQSQLNESVKVVNFTYQKVSETSYAVVFTFSLINISMQADSDGRSNTDQRLQDIINNALNTLLNEPGKQVFVPKSSNFTSTSNQIDGKMEYTFQDGDVIQPVSFLNELRSQTKLSAVVTSKLLFNSSSPVPSEALVISAINTLLISRQSQLNESVKVVNVTYQKISETSYAVVITFNLNNISMSEVPELRNNTYTQVQDVVNNALNTLLNEPNSPKLKPNSSNFLSSSNQIDGTIEYTFQDGDVIQPVSFLNELRSQTKLSAVVTSKLLFNSSSPVPSEALVLSAINTLLISRQSQLNESVKVVNFTYQKVSETSYAVVFTFSLINISMRADSDGRSNTDQRLQDIINNALNTLLNEPGKQVFVPKSSNFTSTSNQIDGKMEYTFQDGDDIQPVSFLNELRSQTKLSAVVTSKLLFNSSSPVPSEALVLSAINTLLNSRQSQLNESVKVVNVTYQKISETSYAVVITFNLNNISMSEVPELRNNTYTQVQDVVNNALNTLLNEPNSPKLKPNSSNFLSSSNQIDGTIEYTFQDGDVIQPVSFLNELRSQTKLSAVVTSKLLFNSSSPVPSEALVLSAINTLLNSRQSQLNESVKVVNFTYQKVSETSYAVVFTFSLINISMRADSDGRSNTDQRLQDIINNALNTLLNEPGKQVFVPKSSNFTSTSNQIDGKMEYTFQDGDDIQPVSFLNELRSQTKLSAVVTSKLLFNSSSPVPSEALVLSAINTLLNSRQSQLNESVKVVNVTYQKISETSYAVVITFNLNNISMSEVPELRNNTYTQVQDVVNNALNTLLNEPNSPKLKPNSSNFLSSSNQIDGTIEYTFQDGDVIQPVSFLNELRSQTKLSAVVTSKLLFNSSSPVPSEALVLSAINTLLNSRQSQLNESVKVVNFTYQKVSETSYAVVFTFSLINISMRADSDGRSNTDQRLQDIINNALNTLLNEPGKQVFVPKSSNFTSTSNQIDGKMEYTFQDGDEIKPVSFLNELNSQLVLTTATTLTTSTTIPPTLIGKVYINILLVFKTLGPIPSEANVLQLVNSLIKPRLRTKGGSTQTSDVSFNNVTFIRINDTSYALQFGFEISNVPMSEKFQLRNETYISIQTSINQLLNDILNDPSAQIDIKQIDFNDTNTVIKANVEYVFSESNINTNSTVVNELFKINGDLTTSTTSPPNVLGRVIIYVSLVFKTRGTLPNQSIVLQVANSLLIGLKLKSNRALTEKSLNDLVSSVNVTYNEINKTSFSLNFGFEISNVPMSAKVDFRNETYSLIESYINTFVSKILNKTTTTPFNFNNVNFNGNSSGNSSVIEANVVYVFSDSDINSFGLVSIFLATPAPTTVYPTVINTTASNNGTNITWIVAIIVPVAIILALIPCWILLCCLLCGCCAAVRRRWHRRQSYNVQHTTRNSLF</sequence>
<feature type="transmembrane region" description="Helical" evidence="1">
    <location>
        <begin position="1559"/>
        <end position="1591"/>
    </location>
</feature>
<keyword evidence="3" id="KW-1185">Reference proteome</keyword>
<gene>
    <name evidence="2" type="ORF">R3I93_005901</name>
</gene>